<gene>
    <name evidence="1" type="ORF">HA335_05670</name>
</gene>
<evidence type="ECO:0000313" key="1">
    <source>
        <dbReference type="EMBL" id="HII60038.1"/>
    </source>
</evidence>
<evidence type="ECO:0008006" key="3">
    <source>
        <dbReference type="Google" id="ProtNLM"/>
    </source>
</evidence>
<evidence type="ECO:0000313" key="2">
    <source>
        <dbReference type="Proteomes" id="UP000645676"/>
    </source>
</evidence>
<reference evidence="1" key="1">
    <citation type="journal article" date="2020" name="bioRxiv">
        <title>A rank-normalized archaeal taxonomy based on genome phylogeny resolves widespread incomplete and uneven classifications.</title>
        <authorList>
            <person name="Rinke C."/>
            <person name="Chuvochina M."/>
            <person name="Mussig A.J."/>
            <person name="Chaumeil P.-A."/>
            <person name="Waite D.W."/>
            <person name="Whitman W.B."/>
            <person name="Parks D.H."/>
            <person name="Hugenholtz P."/>
        </authorList>
    </citation>
    <scope>NUCLEOTIDE SEQUENCE</scope>
    <source>
        <strain evidence="1">UBA8849</strain>
    </source>
</reference>
<dbReference type="EMBL" id="DUJR01000028">
    <property type="protein sequence ID" value="HII60038.1"/>
    <property type="molecule type" value="Genomic_DNA"/>
</dbReference>
<dbReference type="AlphaFoldDB" id="A0A832T4S1"/>
<dbReference type="PROSITE" id="PS51257">
    <property type="entry name" value="PROKAR_LIPOPROTEIN"/>
    <property type="match status" value="1"/>
</dbReference>
<protein>
    <recommendedName>
        <fullName evidence="3">Lipoprotein</fullName>
    </recommendedName>
</protein>
<accession>A0A832T4S1</accession>
<comment type="caution">
    <text evidence="1">The sequence shown here is derived from an EMBL/GenBank/DDBJ whole genome shotgun (WGS) entry which is preliminary data.</text>
</comment>
<organism evidence="1 2">
    <name type="scientific">Methanocaldococcus jannaschii</name>
    <dbReference type="NCBI Taxonomy" id="2190"/>
    <lineage>
        <taxon>Archaea</taxon>
        <taxon>Methanobacteriati</taxon>
        <taxon>Methanobacteriota</taxon>
        <taxon>Methanomada group</taxon>
        <taxon>Methanococci</taxon>
        <taxon>Methanococcales</taxon>
        <taxon>Methanocaldococcaceae</taxon>
        <taxon>Methanocaldococcus</taxon>
    </lineage>
</organism>
<sequence length="188" mass="21042">MRKFLIFLIFLSVLGCGITISGCIGGKNVEEIQNMQEQVVQQQQNENQEEYQNEDEGVDYNSIRDVQPIGTAKEADEKIRPILNEVFGEVKLMEYVSTGKQNEGESIVLTYVPKRKITTNDFEKLNEAIKKSGYFESSGGIAGGGQSGEGMVLWYVSKDNKSAIQIILYPDTNEIVVGYYKGKIYSSQ</sequence>
<dbReference type="Proteomes" id="UP000645676">
    <property type="component" value="Unassembled WGS sequence"/>
</dbReference>
<name>A0A832T4S1_9EURY</name>
<proteinExistence type="predicted"/>
<dbReference type="RefSeq" id="WP_064496831.1">
    <property type="nucleotide sequence ID" value="NC_000909.1"/>
</dbReference>